<dbReference type="EMBL" id="JAGPYM010000008">
    <property type="protein sequence ID" value="KAH6891389.1"/>
    <property type="molecule type" value="Genomic_DNA"/>
</dbReference>
<protein>
    <submittedName>
        <fullName evidence="2">Uncharacterized protein</fullName>
    </submittedName>
</protein>
<organism evidence="2 3">
    <name type="scientific">Thelonectria olida</name>
    <dbReference type="NCBI Taxonomy" id="1576542"/>
    <lineage>
        <taxon>Eukaryota</taxon>
        <taxon>Fungi</taxon>
        <taxon>Dikarya</taxon>
        <taxon>Ascomycota</taxon>
        <taxon>Pezizomycotina</taxon>
        <taxon>Sordariomycetes</taxon>
        <taxon>Hypocreomycetidae</taxon>
        <taxon>Hypocreales</taxon>
        <taxon>Nectriaceae</taxon>
        <taxon>Thelonectria</taxon>
    </lineage>
</organism>
<name>A0A9P8W5M6_9HYPO</name>
<dbReference type="AlphaFoldDB" id="A0A9P8W5M6"/>
<feature type="compositionally biased region" description="Polar residues" evidence="1">
    <location>
        <begin position="94"/>
        <end position="125"/>
    </location>
</feature>
<feature type="region of interest" description="Disordered" evidence="1">
    <location>
        <begin position="86"/>
        <end position="165"/>
    </location>
</feature>
<comment type="caution">
    <text evidence="2">The sequence shown here is derived from an EMBL/GenBank/DDBJ whole genome shotgun (WGS) entry which is preliminary data.</text>
</comment>
<evidence type="ECO:0000313" key="2">
    <source>
        <dbReference type="EMBL" id="KAH6891389.1"/>
    </source>
</evidence>
<evidence type="ECO:0000256" key="1">
    <source>
        <dbReference type="SAM" id="MobiDB-lite"/>
    </source>
</evidence>
<sequence length="165" mass="19259">MKNVPSGPRRVGRAALSHTLFLCVCVIFGRRGVNATLTARSGTTYSLRWVEHKLQLQPDEWRRIYIQTFQVKGYKDTMRQLSRLSIDRQPRLQLRSSTTKPGSANSSTRAQHRTAQAHSTAQLQGQGRHPSLHPSLRHTYLNRRQRNLVQREYSRLNPYRTRERR</sequence>
<reference evidence="2 3" key="1">
    <citation type="journal article" date="2021" name="Nat. Commun.">
        <title>Genetic determinants of endophytism in the Arabidopsis root mycobiome.</title>
        <authorList>
            <person name="Mesny F."/>
            <person name="Miyauchi S."/>
            <person name="Thiergart T."/>
            <person name="Pickel B."/>
            <person name="Atanasova L."/>
            <person name="Karlsson M."/>
            <person name="Huettel B."/>
            <person name="Barry K.W."/>
            <person name="Haridas S."/>
            <person name="Chen C."/>
            <person name="Bauer D."/>
            <person name="Andreopoulos W."/>
            <person name="Pangilinan J."/>
            <person name="LaButti K."/>
            <person name="Riley R."/>
            <person name="Lipzen A."/>
            <person name="Clum A."/>
            <person name="Drula E."/>
            <person name="Henrissat B."/>
            <person name="Kohler A."/>
            <person name="Grigoriev I.V."/>
            <person name="Martin F.M."/>
            <person name="Hacquard S."/>
        </authorList>
    </citation>
    <scope>NUCLEOTIDE SEQUENCE [LARGE SCALE GENOMIC DNA]</scope>
    <source>
        <strain evidence="2 3">MPI-CAGE-CH-0241</strain>
    </source>
</reference>
<keyword evidence="3" id="KW-1185">Reference proteome</keyword>
<gene>
    <name evidence="2" type="ORF">B0T10DRAFT_311272</name>
</gene>
<accession>A0A9P8W5M6</accession>
<evidence type="ECO:0000313" key="3">
    <source>
        <dbReference type="Proteomes" id="UP000777438"/>
    </source>
</evidence>
<proteinExistence type="predicted"/>
<dbReference type="Proteomes" id="UP000777438">
    <property type="component" value="Unassembled WGS sequence"/>
</dbReference>